<keyword evidence="2" id="KW-1185">Reference proteome</keyword>
<protein>
    <submittedName>
        <fullName evidence="1">Uncharacterized protein</fullName>
    </submittedName>
</protein>
<dbReference type="EMBL" id="CM037619">
    <property type="protein sequence ID" value="KAH8007909.1"/>
    <property type="molecule type" value="Genomic_DNA"/>
</dbReference>
<proteinExistence type="predicted"/>
<comment type="caution">
    <text evidence="1">The sequence shown here is derived from an EMBL/GenBank/DDBJ whole genome shotgun (WGS) entry which is preliminary data.</text>
</comment>
<dbReference type="Proteomes" id="UP000827872">
    <property type="component" value="Linkage Group LG06"/>
</dbReference>
<reference evidence="1" key="1">
    <citation type="submission" date="2021-08" db="EMBL/GenBank/DDBJ databases">
        <title>The first chromosome-level gecko genome reveals the dynamic sex chromosomes of Neotropical dwarf geckos (Sphaerodactylidae: Sphaerodactylus).</title>
        <authorList>
            <person name="Pinto B.J."/>
            <person name="Keating S.E."/>
            <person name="Gamble T."/>
        </authorList>
    </citation>
    <scope>NUCLEOTIDE SEQUENCE</scope>
    <source>
        <strain evidence="1">TG3544</strain>
    </source>
</reference>
<evidence type="ECO:0000313" key="1">
    <source>
        <dbReference type="EMBL" id="KAH8007909.1"/>
    </source>
</evidence>
<sequence>MNMLSLKVGSGAEGSGSLPGGEGSAPPREVGKSLPRKAAAEGIGAQQQQQQADLPRQSNMGGSGESLSEADLPGKAGLAS</sequence>
<evidence type="ECO:0000313" key="2">
    <source>
        <dbReference type="Proteomes" id="UP000827872"/>
    </source>
</evidence>
<gene>
    <name evidence="1" type="ORF">K3G42_026504</name>
</gene>
<accession>A0ACB8FRD2</accession>
<organism evidence="1 2">
    <name type="scientific">Sphaerodactylus townsendi</name>
    <dbReference type="NCBI Taxonomy" id="933632"/>
    <lineage>
        <taxon>Eukaryota</taxon>
        <taxon>Metazoa</taxon>
        <taxon>Chordata</taxon>
        <taxon>Craniata</taxon>
        <taxon>Vertebrata</taxon>
        <taxon>Euteleostomi</taxon>
        <taxon>Lepidosauria</taxon>
        <taxon>Squamata</taxon>
        <taxon>Bifurcata</taxon>
        <taxon>Gekkota</taxon>
        <taxon>Sphaerodactylidae</taxon>
        <taxon>Sphaerodactylus</taxon>
    </lineage>
</organism>
<name>A0ACB8FRD2_9SAUR</name>